<dbReference type="OrthoDB" id="9805009at2"/>
<dbReference type="GO" id="GO:0042806">
    <property type="term" value="F:fucose binding"/>
    <property type="evidence" value="ECO:0007669"/>
    <property type="project" value="TreeGrafter"/>
</dbReference>
<dbReference type="PANTHER" id="PTHR31690">
    <property type="entry name" value="FUCOSE MUTAROTASE"/>
    <property type="match status" value="1"/>
</dbReference>
<dbReference type="Gene3D" id="3.40.1650.10">
    <property type="entry name" value="RbsD-like domain"/>
    <property type="match status" value="1"/>
</dbReference>
<sequence>MLKGISPLIPPKLLCAMDEMGHGDTLVIADANFPAESVGKNSLVIRCDGHGGAELLRAILALMPLDQYVDNPVTLMAKVPGDTVESPIWDTYAQLVARVDDRGAATIGMVDRFPFYEKASKAYVVVATGERAQYANVILQKGVVYEGEALA</sequence>
<evidence type="ECO:0000256" key="1">
    <source>
        <dbReference type="ARBA" id="ARBA00000223"/>
    </source>
</evidence>
<protein>
    <submittedName>
        <fullName evidence="4">Fucose isomerase</fullName>
    </submittedName>
</protein>
<evidence type="ECO:0000256" key="2">
    <source>
        <dbReference type="ARBA" id="ARBA00023235"/>
    </source>
</evidence>
<dbReference type="InterPro" id="IPR023750">
    <property type="entry name" value="RbsD-like_sf"/>
</dbReference>
<comment type="catalytic activity">
    <reaction evidence="3">
        <text>alpha-L-fucose = beta-L-fucose</text>
        <dbReference type="Rhea" id="RHEA:25580"/>
        <dbReference type="ChEBI" id="CHEBI:42548"/>
        <dbReference type="ChEBI" id="CHEBI:42589"/>
        <dbReference type="EC" id="5.1.3.29"/>
    </reaction>
</comment>
<dbReference type="InterPro" id="IPR050443">
    <property type="entry name" value="RbsD/FucU_mutarotase"/>
</dbReference>
<organism evidence="4 5">
    <name type="scientific">Muricaecibacterium torontonense</name>
    <dbReference type="NCBI Taxonomy" id="3032871"/>
    <lineage>
        <taxon>Bacteria</taxon>
        <taxon>Bacillati</taxon>
        <taxon>Actinomycetota</taxon>
        <taxon>Coriobacteriia</taxon>
        <taxon>Coriobacteriales</taxon>
        <taxon>Atopobiaceae</taxon>
        <taxon>Muricaecibacterium</taxon>
    </lineage>
</organism>
<dbReference type="AlphaFoldDB" id="A0A4S2F1A4"/>
<reference evidence="4 5" key="1">
    <citation type="submission" date="2019-04" db="EMBL/GenBank/DDBJ databases">
        <title>Microbes associate with the intestines of laboratory mice.</title>
        <authorList>
            <person name="Navarre W."/>
            <person name="Wong E."/>
            <person name="Huang K."/>
            <person name="Tropini C."/>
            <person name="Ng K."/>
            <person name="Yu B."/>
        </authorList>
    </citation>
    <scope>NUCLEOTIDE SEQUENCE [LARGE SCALE GENOMIC DNA]</scope>
    <source>
        <strain evidence="4 5">NM07_P-09</strain>
    </source>
</reference>
<dbReference type="Proteomes" id="UP000310263">
    <property type="component" value="Unassembled WGS sequence"/>
</dbReference>
<name>A0A4S2F1A4_9ACTN</name>
<accession>A0A4S2F1A4</accession>
<gene>
    <name evidence="4" type="ORF">E5334_07695</name>
</gene>
<comment type="catalytic activity">
    <reaction evidence="1">
        <text>beta-D-ribopyranose = beta-D-ribofuranose</text>
        <dbReference type="Rhea" id="RHEA:25432"/>
        <dbReference type="ChEBI" id="CHEBI:27476"/>
        <dbReference type="ChEBI" id="CHEBI:47002"/>
        <dbReference type="EC" id="5.4.99.62"/>
    </reaction>
</comment>
<evidence type="ECO:0000313" key="5">
    <source>
        <dbReference type="Proteomes" id="UP000310263"/>
    </source>
</evidence>
<evidence type="ECO:0000256" key="3">
    <source>
        <dbReference type="ARBA" id="ARBA00036324"/>
    </source>
</evidence>
<evidence type="ECO:0000313" key="4">
    <source>
        <dbReference type="EMBL" id="TGY61293.1"/>
    </source>
</evidence>
<dbReference type="SUPFAM" id="SSF102546">
    <property type="entry name" value="RbsD-like"/>
    <property type="match status" value="1"/>
</dbReference>
<comment type="caution">
    <text evidence="4">The sequence shown here is derived from an EMBL/GenBank/DDBJ whole genome shotgun (WGS) entry which is preliminary data.</text>
</comment>
<dbReference type="GO" id="GO:0036373">
    <property type="term" value="F:L-fucose mutarotase activity"/>
    <property type="evidence" value="ECO:0007669"/>
    <property type="project" value="UniProtKB-EC"/>
</dbReference>
<dbReference type="GO" id="GO:0006004">
    <property type="term" value="P:fucose metabolic process"/>
    <property type="evidence" value="ECO:0007669"/>
    <property type="project" value="TreeGrafter"/>
</dbReference>
<dbReference type="RefSeq" id="WP_136013015.1">
    <property type="nucleotide sequence ID" value="NZ_SRYE01000005.1"/>
</dbReference>
<dbReference type="EMBL" id="SRYE01000005">
    <property type="protein sequence ID" value="TGY61293.1"/>
    <property type="molecule type" value="Genomic_DNA"/>
</dbReference>
<keyword evidence="2 4" id="KW-0413">Isomerase</keyword>
<proteinExistence type="predicted"/>
<dbReference type="InterPro" id="IPR007721">
    <property type="entry name" value="RbsD_FucU"/>
</dbReference>
<keyword evidence="5" id="KW-1185">Reference proteome</keyword>
<dbReference type="GO" id="GO:0062193">
    <property type="term" value="F:D-ribose pyranase activity"/>
    <property type="evidence" value="ECO:0007669"/>
    <property type="project" value="UniProtKB-EC"/>
</dbReference>
<dbReference type="Pfam" id="PF05025">
    <property type="entry name" value="RbsD_FucU"/>
    <property type="match status" value="1"/>
</dbReference>
<dbReference type="PANTHER" id="PTHR31690:SF4">
    <property type="entry name" value="FUCOSE MUTAROTASE"/>
    <property type="match status" value="1"/>
</dbReference>